<dbReference type="EMBL" id="ABIB01000001">
    <property type="protein sequence ID" value="EDP98333.1"/>
    <property type="molecule type" value="Genomic_DNA"/>
</dbReference>
<accession>A9DKI5</accession>
<dbReference type="RefSeq" id="WP_007095346.1">
    <property type="nucleotide sequence ID" value="NZ_CP142125.1"/>
</dbReference>
<comment type="caution">
    <text evidence="1">The sequence shown here is derived from an EMBL/GenBank/DDBJ whole genome shotgun (WGS) entry which is preliminary data.</text>
</comment>
<organism evidence="1 2">
    <name type="scientific">Kordia algicida OT-1</name>
    <dbReference type="NCBI Taxonomy" id="391587"/>
    <lineage>
        <taxon>Bacteria</taxon>
        <taxon>Pseudomonadati</taxon>
        <taxon>Bacteroidota</taxon>
        <taxon>Flavobacteriia</taxon>
        <taxon>Flavobacteriales</taxon>
        <taxon>Flavobacteriaceae</taxon>
        <taxon>Kordia</taxon>
    </lineage>
</organism>
<dbReference type="OrthoDB" id="1450004at2"/>
<protein>
    <submittedName>
        <fullName evidence="1">Uncharacterized protein</fullName>
    </submittedName>
</protein>
<dbReference type="eggNOG" id="ENOG5033KNX">
    <property type="taxonomic scope" value="Bacteria"/>
</dbReference>
<evidence type="ECO:0000313" key="1">
    <source>
        <dbReference type="EMBL" id="EDP98333.1"/>
    </source>
</evidence>
<dbReference type="Proteomes" id="UP000002945">
    <property type="component" value="Unassembled WGS sequence"/>
</dbReference>
<name>A9DKI5_9FLAO</name>
<sequence length="188" mass="22001">MELKYLHINEKVQTQELLISQKQVNMLKKFLTELIRDEVLIINTNLGLEIYYQSSNDCTNIIKEVLAIIISEKYDGDDSFQFVSFQNEDEIQRFIDDSIEQVAETPLFLSYTKSMLSQLKLQYESNKKLIGKLSDIWNEVTQNLHINNVSIQKIQALQGNFQDIYIKNLKDQVLKKLITEALDRNHVN</sequence>
<dbReference type="AlphaFoldDB" id="A9DKI5"/>
<dbReference type="STRING" id="391587.KAOT1_13987"/>
<dbReference type="HOGENOM" id="CLU_1433585_0_0_10"/>
<keyword evidence="2" id="KW-1185">Reference proteome</keyword>
<reference evidence="1 2" key="1">
    <citation type="journal article" date="2011" name="J. Bacteriol.">
        <title>Genome sequence of the algicidal bacterium Kordia algicida OT-1.</title>
        <authorList>
            <person name="Lee H.S."/>
            <person name="Kang S.G."/>
            <person name="Kwon K.K."/>
            <person name="Lee J.H."/>
            <person name="Kim S.J."/>
        </authorList>
    </citation>
    <scope>NUCLEOTIDE SEQUENCE [LARGE SCALE GENOMIC DNA]</scope>
    <source>
        <strain evidence="1 2">OT-1</strain>
    </source>
</reference>
<evidence type="ECO:0000313" key="2">
    <source>
        <dbReference type="Proteomes" id="UP000002945"/>
    </source>
</evidence>
<proteinExistence type="predicted"/>
<gene>
    <name evidence="1" type="ORF">KAOT1_13987</name>
</gene>